<comment type="caution">
    <text evidence="1">The sequence shown here is derived from an EMBL/GenBank/DDBJ whole genome shotgun (WGS) entry which is preliminary data.</text>
</comment>
<dbReference type="Proteomes" id="UP001066276">
    <property type="component" value="Chromosome 7"/>
</dbReference>
<dbReference type="EMBL" id="JANPWB010000011">
    <property type="protein sequence ID" value="KAJ1128775.1"/>
    <property type="molecule type" value="Genomic_DNA"/>
</dbReference>
<organism evidence="1 2">
    <name type="scientific">Pleurodeles waltl</name>
    <name type="common">Iberian ribbed newt</name>
    <dbReference type="NCBI Taxonomy" id="8319"/>
    <lineage>
        <taxon>Eukaryota</taxon>
        <taxon>Metazoa</taxon>
        <taxon>Chordata</taxon>
        <taxon>Craniata</taxon>
        <taxon>Vertebrata</taxon>
        <taxon>Euteleostomi</taxon>
        <taxon>Amphibia</taxon>
        <taxon>Batrachia</taxon>
        <taxon>Caudata</taxon>
        <taxon>Salamandroidea</taxon>
        <taxon>Salamandridae</taxon>
        <taxon>Pleurodelinae</taxon>
        <taxon>Pleurodeles</taxon>
    </lineage>
</organism>
<keyword evidence="2" id="KW-1185">Reference proteome</keyword>
<evidence type="ECO:0000313" key="2">
    <source>
        <dbReference type="Proteomes" id="UP001066276"/>
    </source>
</evidence>
<accession>A0AAV7PL02</accession>
<protein>
    <submittedName>
        <fullName evidence="1">Uncharacterized protein</fullName>
    </submittedName>
</protein>
<gene>
    <name evidence="1" type="ORF">NDU88_007150</name>
</gene>
<reference evidence="1" key="1">
    <citation type="journal article" date="2022" name="bioRxiv">
        <title>Sequencing and chromosome-scale assembly of the giantPleurodeles waltlgenome.</title>
        <authorList>
            <person name="Brown T."/>
            <person name="Elewa A."/>
            <person name="Iarovenko S."/>
            <person name="Subramanian E."/>
            <person name="Araus A.J."/>
            <person name="Petzold A."/>
            <person name="Susuki M."/>
            <person name="Suzuki K.-i.T."/>
            <person name="Hayashi T."/>
            <person name="Toyoda A."/>
            <person name="Oliveira C."/>
            <person name="Osipova E."/>
            <person name="Leigh N.D."/>
            <person name="Simon A."/>
            <person name="Yun M.H."/>
        </authorList>
    </citation>
    <scope>NUCLEOTIDE SEQUENCE</scope>
    <source>
        <strain evidence="1">20211129_DDA</strain>
        <tissue evidence="1">Liver</tissue>
    </source>
</reference>
<name>A0AAV7PL02_PLEWA</name>
<proteinExistence type="predicted"/>
<dbReference type="AlphaFoldDB" id="A0AAV7PL02"/>
<evidence type="ECO:0000313" key="1">
    <source>
        <dbReference type="EMBL" id="KAJ1128775.1"/>
    </source>
</evidence>
<sequence>MSTSGPCPALYCLRASWTVPESSALLLSSCPEPVLPGRHALRHRVSALGVPVSVSVGCYSLVRSAKRPDTSAAPLVSIFLPGVALACPAALRIGPCGYCLFCWCLCSQGPTFSARTPSLVLLRFSAVPLGRESRAESPNADFKGCRRPPSSGAVGFLVKSTFWVDFCFKNCL</sequence>